<evidence type="ECO:0000313" key="2">
    <source>
        <dbReference type="Proteomes" id="UP000075359"/>
    </source>
</evidence>
<protein>
    <submittedName>
        <fullName evidence="1">Uncharacterized protein</fullName>
    </submittedName>
</protein>
<keyword evidence="2" id="KW-1185">Reference proteome</keyword>
<dbReference type="Proteomes" id="UP000075359">
    <property type="component" value="Unassembled WGS sequence"/>
</dbReference>
<organism evidence="1 2">
    <name type="scientific">Sulfurovum riftiae</name>
    <dbReference type="NCBI Taxonomy" id="1630136"/>
    <lineage>
        <taxon>Bacteria</taxon>
        <taxon>Pseudomonadati</taxon>
        <taxon>Campylobacterota</taxon>
        <taxon>Epsilonproteobacteria</taxon>
        <taxon>Campylobacterales</taxon>
        <taxon>Sulfurovaceae</taxon>
        <taxon>Sulfurovum</taxon>
    </lineage>
</organism>
<comment type="caution">
    <text evidence="1">The sequence shown here is derived from an EMBL/GenBank/DDBJ whole genome shotgun (WGS) entry which is preliminary data.</text>
</comment>
<dbReference type="RefSeq" id="WP_067329943.1">
    <property type="nucleotide sequence ID" value="NZ_LNKT01000012.1"/>
</dbReference>
<name>A0A151CGN0_9BACT</name>
<proteinExistence type="predicted"/>
<reference evidence="1 2" key="1">
    <citation type="submission" date="2015-11" db="EMBL/GenBank/DDBJ databases">
        <title>Draft genome of Sulfurovum riftiae 1812E, a member of the Epsilonproteobacteria isolated from the tube of the deep-sea hydrothermal vent tubewom Riftia pachyptila.</title>
        <authorList>
            <person name="Vetriani C."/>
            <person name="Giovannelli D."/>
        </authorList>
    </citation>
    <scope>NUCLEOTIDE SEQUENCE [LARGE SCALE GENOMIC DNA]</scope>
    <source>
        <strain evidence="1 2">1812E</strain>
    </source>
</reference>
<accession>A0A151CGN0</accession>
<dbReference type="AlphaFoldDB" id="A0A151CGN0"/>
<dbReference type="OrthoDB" id="5373163at2"/>
<gene>
    <name evidence="1" type="ORF">AS592_07720</name>
</gene>
<dbReference type="EMBL" id="LNKT01000012">
    <property type="protein sequence ID" value="KYJ86705.1"/>
    <property type="molecule type" value="Genomic_DNA"/>
</dbReference>
<sequence>MNEKNVPDKEKLLSEIEALISYGKEDPAINPALLAYLSLDDLISIKTKLLERVGILSEEDKAWLEQFKKYE</sequence>
<evidence type="ECO:0000313" key="1">
    <source>
        <dbReference type="EMBL" id="KYJ86705.1"/>
    </source>
</evidence>